<dbReference type="Proteomes" id="UP000307702">
    <property type="component" value="Unassembled WGS sequence"/>
</dbReference>
<evidence type="ECO:0000259" key="16">
    <source>
        <dbReference type="Pfam" id="PF17432"/>
    </source>
</evidence>
<name>A0A8H2JJP6_9GAMM</name>
<dbReference type="OrthoDB" id="100605at2"/>
<feature type="domain" description="Peptidase M1 alanyl aminopeptidase Ig-like fold" evidence="15">
    <location>
        <begin position="453"/>
        <end position="545"/>
    </location>
</feature>
<dbReference type="InterPro" id="IPR012779">
    <property type="entry name" value="Peptidase_M1_pepN"/>
</dbReference>
<evidence type="ECO:0000256" key="6">
    <source>
        <dbReference type="ARBA" id="ARBA00022438"/>
    </source>
</evidence>
<keyword evidence="19" id="KW-1185">Reference proteome</keyword>
<dbReference type="InterPro" id="IPR038438">
    <property type="entry name" value="PepN_Ig-like_sf"/>
</dbReference>
<dbReference type="Gene3D" id="3.30.2010.30">
    <property type="match status" value="1"/>
</dbReference>
<evidence type="ECO:0000256" key="9">
    <source>
        <dbReference type="ARBA" id="ARBA00022801"/>
    </source>
</evidence>
<dbReference type="FunFam" id="2.60.40.1730:FF:000005">
    <property type="entry name" value="Aminopeptidase N"/>
    <property type="match status" value="1"/>
</dbReference>
<evidence type="ECO:0000256" key="8">
    <source>
        <dbReference type="ARBA" id="ARBA00022723"/>
    </source>
</evidence>
<keyword evidence="6 18" id="KW-0031">Aminopeptidase</keyword>
<dbReference type="Gene3D" id="2.60.40.1840">
    <property type="match status" value="1"/>
</dbReference>
<dbReference type="PRINTS" id="PR00756">
    <property type="entry name" value="ALADIPTASE"/>
</dbReference>
<dbReference type="Pfam" id="PF01433">
    <property type="entry name" value="Peptidase_M1"/>
    <property type="match status" value="1"/>
</dbReference>
<reference evidence="18 19" key="1">
    <citation type="submission" date="2019-05" db="EMBL/GenBank/DDBJ databases">
        <title>Colwellia ponticola sp. nov., isolated from seawater.</title>
        <authorList>
            <person name="Yoon J.-H."/>
        </authorList>
    </citation>
    <scope>NUCLEOTIDE SEQUENCE [LARGE SCALE GENOMIC DNA]</scope>
    <source>
        <strain evidence="18 19">OISW-25</strain>
    </source>
</reference>
<evidence type="ECO:0000256" key="4">
    <source>
        <dbReference type="ARBA" id="ARBA00012564"/>
    </source>
</evidence>
<evidence type="ECO:0000256" key="11">
    <source>
        <dbReference type="ARBA" id="ARBA00023049"/>
    </source>
</evidence>
<keyword evidence="11" id="KW-0482">Metalloprotease</keyword>
<evidence type="ECO:0000256" key="5">
    <source>
        <dbReference type="ARBA" id="ARBA00015611"/>
    </source>
</evidence>
<dbReference type="EMBL" id="SZVP01000013">
    <property type="protein sequence ID" value="TMM43744.1"/>
    <property type="molecule type" value="Genomic_DNA"/>
</dbReference>
<dbReference type="Pfam" id="PF17432">
    <property type="entry name" value="DUF3458_C"/>
    <property type="match status" value="1"/>
</dbReference>
<dbReference type="GO" id="GO:0008270">
    <property type="term" value="F:zinc ion binding"/>
    <property type="evidence" value="ECO:0007669"/>
    <property type="project" value="InterPro"/>
</dbReference>
<evidence type="ECO:0000313" key="19">
    <source>
        <dbReference type="Proteomes" id="UP000307702"/>
    </source>
</evidence>
<dbReference type="Gene3D" id="1.25.50.10">
    <property type="entry name" value="Peptidase M1, alanyl aminopeptidase, C-terminal domain"/>
    <property type="match status" value="1"/>
</dbReference>
<dbReference type="GO" id="GO:0008237">
    <property type="term" value="F:metallopeptidase activity"/>
    <property type="evidence" value="ECO:0007669"/>
    <property type="project" value="UniProtKB-UniRule"/>
</dbReference>
<dbReference type="InterPro" id="IPR042097">
    <property type="entry name" value="Aminopeptidase_N-like_N_sf"/>
</dbReference>
<comment type="similarity">
    <text evidence="3">Belongs to the peptidase M1 family.</text>
</comment>
<dbReference type="Pfam" id="PF11940">
    <property type="entry name" value="DUF3458"/>
    <property type="match status" value="1"/>
</dbReference>
<dbReference type="Gene3D" id="1.10.390.10">
    <property type="entry name" value="Neutral Protease Domain 2"/>
    <property type="match status" value="1"/>
</dbReference>
<dbReference type="CDD" id="cd09600">
    <property type="entry name" value="M1_APN"/>
    <property type="match status" value="1"/>
</dbReference>
<evidence type="ECO:0000256" key="2">
    <source>
        <dbReference type="ARBA" id="ARBA00001947"/>
    </source>
</evidence>
<evidence type="ECO:0000259" key="14">
    <source>
        <dbReference type="Pfam" id="PF01433"/>
    </source>
</evidence>
<dbReference type="InterPro" id="IPR037144">
    <property type="entry name" value="Peptidase_M1_pepN_C_sf"/>
</dbReference>
<keyword evidence="10" id="KW-0862">Zinc</keyword>
<dbReference type="FunFam" id="1.10.390.10:FF:000002">
    <property type="entry name" value="Aminopeptidase N"/>
    <property type="match status" value="1"/>
</dbReference>
<evidence type="ECO:0000259" key="15">
    <source>
        <dbReference type="Pfam" id="PF11940"/>
    </source>
</evidence>
<evidence type="ECO:0000259" key="17">
    <source>
        <dbReference type="Pfam" id="PF17900"/>
    </source>
</evidence>
<gene>
    <name evidence="18" type="primary">pepN</name>
    <name evidence="18" type="ORF">FCS21_12505</name>
</gene>
<dbReference type="SUPFAM" id="SSF63737">
    <property type="entry name" value="Leukotriene A4 hydrolase N-terminal domain"/>
    <property type="match status" value="1"/>
</dbReference>
<dbReference type="InterPro" id="IPR001930">
    <property type="entry name" value="Peptidase_M1"/>
</dbReference>
<dbReference type="InterPro" id="IPR045357">
    <property type="entry name" value="Aminopeptidase_N-like_N"/>
</dbReference>
<evidence type="ECO:0000256" key="13">
    <source>
        <dbReference type="NCBIfam" id="TIGR02414"/>
    </source>
</evidence>
<dbReference type="EC" id="3.4.11.2" evidence="4 13"/>
<dbReference type="NCBIfam" id="TIGR02414">
    <property type="entry name" value="pepN_proteo"/>
    <property type="match status" value="1"/>
</dbReference>
<dbReference type="SUPFAM" id="SSF55486">
    <property type="entry name" value="Metalloproteases ('zincins'), catalytic domain"/>
    <property type="match status" value="1"/>
</dbReference>
<proteinExistence type="inferred from homology"/>
<dbReference type="Gene3D" id="2.60.40.1730">
    <property type="entry name" value="tricorn interacting facor f3 domain"/>
    <property type="match status" value="1"/>
</dbReference>
<dbReference type="GO" id="GO:0006508">
    <property type="term" value="P:proteolysis"/>
    <property type="evidence" value="ECO:0007669"/>
    <property type="project" value="UniProtKB-UniRule"/>
</dbReference>
<feature type="domain" description="Peptidase M1 membrane alanine aminopeptidase" evidence="14">
    <location>
        <begin position="236"/>
        <end position="445"/>
    </location>
</feature>
<keyword evidence="7" id="KW-0645">Protease</keyword>
<dbReference type="RefSeq" id="WP_138623883.1">
    <property type="nucleotide sequence ID" value="NZ_SZVP01000013.1"/>
</dbReference>
<protein>
    <recommendedName>
        <fullName evidence="5 13">Aminopeptidase N</fullName>
        <ecNumber evidence="4 13">3.4.11.2</ecNumber>
    </recommendedName>
</protein>
<evidence type="ECO:0000256" key="12">
    <source>
        <dbReference type="ARBA" id="ARBA00059739"/>
    </source>
</evidence>
<evidence type="ECO:0000256" key="1">
    <source>
        <dbReference type="ARBA" id="ARBA00000098"/>
    </source>
</evidence>
<evidence type="ECO:0000256" key="3">
    <source>
        <dbReference type="ARBA" id="ARBA00010136"/>
    </source>
</evidence>
<feature type="domain" description="Peptidase M1 alanyl aminopeptidase C-terminal" evidence="16">
    <location>
        <begin position="551"/>
        <end position="870"/>
    </location>
</feature>
<keyword evidence="9 18" id="KW-0378">Hydrolase</keyword>
<dbReference type="InterPro" id="IPR024601">
    <property type="entry name" value="Peptidase_M1_pepN_C"/>
</dbReference>
<dbReference type="Pfam" id="PF17900">
    <property type="entry name" value="Peptidase_M1_N"/>
    <property type="match status" value="1"/>
</dbReference>
<evidence type="ECO:0000313" key="18">
    <source>
        <dbReference type="EMBL" id="TMM43744.1"/>
    </source>
</evidence>
<comment type="function">
    <text evidence="12">Aminopeptidase N is involved in the degradation of intracellular peptides generated by protein breakdown during normal growth as well as in response to nutrient starvation.</text>
</comment>
<keyword evidence="8" id="KW-0479">Metal-binding</keyword>
<dbReference type="InterPro" id="IPR035414">
    <property type="entry name" value="Peptidase_M1_pepN_Ig-like"/>
</dbReference>
<dbReference type="InterPro" id="IPR027268">
    <property type="entry name" value="Peptidase_M4/M1_CTD_sf"/>
</dbReference>
<feature type="domain" description="Aminopeptidase N-like N-terminal" evidence="17">
    <location>
        <begin position="27"/>
        <end position="195"/>
    </location>
</feature>
<organism evidence="18 19">
    <name type="scientific">Colwellia ponticola</name>
    <dbReference type="NCBI Taxonomy" id="2304625"/>
    <lineage>
        <taxon>Bacteria</taxon>
        <taxon>Pseudomonadati</taxon>
        <taxon>Pseudomonadota</taxon>
        <taxon>Gammaproteobacteria</taxon>
        <taxon>Alteromonadales</taxon>
        <taxon>Colwelliaceae</taxon>
        <taxon>Colwellia</taxon>
    </lineage>
</organism>
<dbReference type="FunFam" id="3.30.2010.30:FF:000002">
    <property type="entry name" value="Putative aminopeptidase N"/>
    <property type="match status" value="1"/>
</dbReference>
<dbReference type="InterPro" id="IPR014782">
    <property type="entry name" value="Peptidase_M1_dom"/>
</dbReference>
<dbReference type="PANTHER" id="PTHR46322:SF1">
    <property type="entry name" value="PUROMYCIN-SENSITIVE AMINOPEPTIDASE"/>
    <property type="match status" value="1"/>
</dbReference>
<evidence type="ECO:0000256" key="10">
    <source>
        <dbReference type="ARBA" id="ARBA00022833"/>
    </source>
</evidence>
<comment type="cofactor">
    <cofactor evidence="2">
        <name>Zn(2+)</name>
        <dbReference type="ChEBI" id="CHEBI:29105"/>
    </cofactor>
</comment>
<dbReference type="AlphaFoldDB" id="A0A8H2JJP6"/>
<dbReference type="GO" id="GO:0016285">
    <property type="term" value="F:alanyl aminopeptidase activity"/>
    <property type="evidence" value="ECO:0007669"/>
    <property type="project" value="UniProtKB-EC"/>
</dbReference>
<accession>A0A8H2JJP6</accession>
<comment type="caution">
    <text evidence="18">The sequence shown here is derived from an EMBL/GenBank/DDBJ whole genome shotgun (WGS) entry which is preliminary data.</text>
</comment>
<sequence>MSTTLSDTAPRFLADYRPADFTISTVNLTIYLEDSCSQVISELTIARQGDSQQALVLNGEHLSLVSLVLNNQALSTEQYQLSETLLTIPASSLPTDKCFTLTITTEINPQENTALEGLFKSGDAFCTQCEAEGFRRISYYLDRPDVMATFTTKVIADKALYPYLLSNGNKIASGELANNKHFVTWHDPFPKPSYLFAVVAGDFDLLEDKFITASGREVALEIFVDKGNLSKAKHAMVSLQKSMTWDEQTFGLEYDLDSYMIVAVDFFNMGAMENKGLNVFNSKYVLADSQCATDSDYFNIEAVIAHEYFHNWTGNRVTCRDWFQLSLKEGLTVFRDQQFSAQMHSSAVTRIQNVRLLRSQQFAEDAGPMAHPIRPEKVLEMNNFYTLTVYEKGAEVIRMLHTLIGVNHFRKGMDLYFFRFDGMAVTCDDFINAMSDASGKDLTQFKLWYSQSGTPVITVEEDFDQQNNLYTLTLLQQSPVTHKQPNPQALHIPINVELISHSDGIASQRQLLELTQTKQCWQFSGFSSKPTLAMLADFSAPVKLVFAQDDSALLTIMKQADNSFCRWDAGQKLVMSYIQQLTFDASYVIPDVLITSINDILTSGGDRAFIAEQLSLPSFDEAASLMADIDPIALTNALNTLASFIAQGAGQQLLVNYQECQQSNASHSAAATRALKNVCLSYLSLLPDYHYVVAEQYQQATNNNDTAQENMTDSLAALTCSAKNNLADLAQQLQHFEQKWQQTTLVMDKWFALNASVVSDDIFSQLNSLLAHPQFSLKNPNRARSLIGAFAMNNPRYFHCPTGRGYQFLAAQIAKLNEINPQVASRLITPLIQYKRFTLAHQQLMKAALITLHTLPNLSNDLKEKLDAALSD</sequence>
<dbReference type="PANTHER" id="PTHR46322">
    <property type="entry name" value="PUROMYCIN-SENSITIVE AMINOPEPTIDASE"/>
    <property type="match status" value="1"/>
</dbReference>
<comment type="catalytic activity">
    <reaction evidence="1">
        <text>Release of an N-terminal amino acid, Xaa-|-Yaa- from a peptide, amide or arylamide. Xaa is preferably Ala, but may be most amino acids including Pro (slow action). When a terminal hydrophobic residue is followed by a prolyl residue, the two may be released as an intact Xaa-Pro dipeptide.</text>
        <dbReference type="EC" id="3.4.11.2"/>
    </reaction>
</comment>
<evidence type="ECO:0000256" key="7">
    <source>
        <dbReference type="ARBA" id="ARBA00022670"/>
    </source>
</evidence>